<dbReference type="Proteomes" id="UP001215598">
    <property type="component" value="Unassembled WGS sequence"/>
</dbReference>
<name>A0AAD7HMI8_9AGAR</name>
<organism evidence="1 2">
    <name type="scientific">Mycena metata</name>
    <dbReference type="NCBI Taxonomy" id="1033252"/>
    <lineage>
        <taxon>Eukaryota</taxon>
        <taxon>Fungi</taxon>
        <taxon>Dikarya</taxon>
        <taxon>Basidiomycota</taxon>
        <taxon>Agaricomycotina</taxon>
        <taxon>Agaricomycetes</taxon>
        <taxon>Agaricomycetidae</taxon>
        <taxon>Agaricales</taxon>
        <taxon>Marasmiineae</taxon>
        <taxon>Mycenaceae</taxon>
        <taxon>Mycena</taxon>
    </lineage>
</organism>
<sequence>MVERSKARCDRVGLLEFHFGPDRCRAGSPPLLSSITPTKRKNLNTTAKLTRVSPALVETTTLLDNRTLRRSRIAALLPHLVPPPRSASAVDAAISYHAALNSAAWMLNALVLRPLCSLSLVLVPQADRAHLRHGIRSYDTPAHYRIIKSCWASMIGAGGSSTWKNRQRELGSKEKHKQWRYLRPASSLSSSLPIVPSHTPCIPTALAAPALEFTRIPVPAPHLLSHRCSAPTVAARVHFESPAASSPSPSFPLVPPPFLSHIAYPSSHCVAVAVHGPRVRPALVYTAAQRARTDLRALAPALGTNSVRMRMPLPRVRCASSLRAHTYMRARGPSLRGTRKYRRCCPFPHRASPPTSTPSPLPSLPSHSIVPFSVQRRTTYPAPCTRCRLRALAPAPLARTPCVRVQIPLPRERHARASSRRAHIYMRARTEFARRVDAAAPLHPHPLPCSPLPSSLLRTRTHTPPRLFAFLWDLNPR</sequence>
<comment type="caution">
    <text evidence="1">The sequence shown here is derived from an EMBL/GenBank/DDBJ whole genome shotgun (WGS) entry which is preliminary data.</text>
</comment>
<protein>
    <submittedName>
        <fullName evidence="1">Uncharacterized protein</fullName>
    </submittedName>
</protein>
<evidence type="ECO:0000313" key="2">
    <source>
        <dbReference type="Proteomes" id="UP001215598"/>
    </source>
</evidence>
<dbReference type="AlphaFoldDB" id="A0AAD7HMI8"/>
<keyword evidence="2" id="KW-1185">Reference proteome</keyword>
<accession>A0AAD7HMI8</accession>
<dbReference type="EMBL" id="JARKIB010000205">
    <property type="protein sequence ID" value="KAJ7724128.1"/>
    <property type="molecule type" value="Genomic_DNA"/>
</dbReference>
<gene>
    <name evidence="1" type="ORF">B0H16DRAFT_1786495</name>
</gene>
<evidence type="ECO:0000313" key="1">
    <source>
        <dbReference type="EMBL" id="KAJ7724128.1"/>
    </source>
</evidence>
<proteinExistence type="predicted"/>
<reference evidence="1" key="1">
    <citation type="submission" date="2023-03" db="EMBL/GenBank/DDBJ databases">
        <title>Massive genome expansion in bonnet fungi (Mycena s.s.) driven by repeated elements and novel gene families across ecological guilds.</title>
        <authorList>
            <consortium name="Lawrence Berkeley National Laboratory"/>
            <person name="Harder C.B."/>
            <person name="Miyauchi S."/>
            <person name="Viragh M."/>
            <person name="Kuo A."/>
            <person name="Thoen E."/>
            <person name="Andreopoulos B."/>
            <person name="Lu D."/>
            <person name="Skrede I."/>
            <person name="Drula E."/>
            <person name="Henrissat B."/>
            <person name="Morin E."/>
            <person name="Kohler A."/>
            <person name="Barry K."/>
            <person name="LaButti K."/>
            <person name="Morin E."/>
            <person name="Salamov A."/>
            <person name="Lipzen A."/>
            <person name="Mereny Z."/>
            <person name="Hegedus B."/>
            <person name="Baldrian P."/>
            <person name="Stursova M."/>
            <person name="Weitz H."/>
            <person name="Taylor A."/>
            <person name="Grigoriev I.V."/>
            <person name="Nagy L.G."/>
            <person name="Martin F."/>
            <person name="Kauserud H."/>
        </authorList>
    </citation>
    <scope>NUCLEOTIDE SEQUENCE</scope>
    <source>
        <strain evidence="1">CBHHK182m</strain>
    </source>
</reference>